<name>A0A642VCX5_9ASCO</name>
<evidence type="ECO:0000313" key="3">
    <source>
        <dbReference type="EMBL" id="KAA8916984.1"/>
    </source>
</evidence>
<feature type="compositionally biased region" description="Low complexity" evidence="1">
    <location>
        <begin position="235"/>
        <end position="245"/>
    </location>
</feature>
<dbReference type="EMBL" id="SWFS01000075">
    <property type="protein sequence ID" value="KAA8916984.1"/>
    <property type="molecule type" value="Genomic_DNA"/>
</dbReference>
<evidence type="ECO:0000313" key="4">
    <source>
        <dbReference type="Proteomes" id="UP000761534"/>
    </source>
</evidence>
<comment type="caution">
    <text evidence="3">The sequence shown here is derived from an EMBL/GenBank/DDBJ whole genome shotgun (WGS) entry which is preliminary data.</text>
</comment>
<dbReference type="Pfam" id="PF15159">
    <property type="entry name" value="PIG-Y"/>
    <property type="match status" value="1"/>
</dbReference>
<feature type="region of interest" description="Disordered" evidence="1">
    <location>
        <begin position="164"/>
        <end position="190"/>
    </location>
</feature>
<keyword evidence="2" id="KW-0472">Membrane</keyword>
<dbReference type="OrthoDB" id="2157498at2759"/>
<dbReference type="InterPro" id="IPR029164">
    <property type="entry name" value="PIG-Y"/>
</dbReference>
<keyword evidence="4" id="KW-1185">Reference proteome</keyword>
<proteinExistence type="predicted"/>
<dbReference type="PANTHER" id="PTHR39400:SF1">
    <property type="entry name" value="PIG-P DOMAIN-CONTAINING PROTEIN"/>
    <property type="match status" value="1"/>
</dbReference>
<dbReference type="AlphaFoldDB" id="A0A642VCX5"/>
<feature type="region of interest" description="Disordered" evidence="1">
    <location>
        <begin position="205"/>
        <end position="245"/>
    </location>
</feature>
<feature type="transmembrane region" description="Helical" evidence="2">
    <location>
        <begin position="300"/>
        <end position="320"/>
    </location>
</feature>
<sequence length="334" mass="37444">MTILNEQKVENQLERLRNCYWHLTAFSGIEIDLTNGLLYAVCQKYGLKIQERFLSTILSSIAALNEEGFIICIRMSCLQHIHLITHSHLLYSPHITMIHLVDVRPSFLKHFSLLRLLTHFDGTNPSLEHTKDDVLLYHRNQFPLLSNHFGLGLKKSAIKADSRIAGDSNSHPASVYSSDSSSTCSSQQQHHQVYSSSMPTIMFNTTQDSLRPPSPIRRATSPRRTGFQDDYGVTSGSSSDNDASLSAADSPYRLLTWGWIILSSTWCIFIVGAGSVLGLFSTKHATPHDEDLTGYPIPDYYPSLLFLCIVVACVWCIISWMGMKFFRHAKGGSS</sequence>
<dbReference type="PANTHER" id="PTHR39400">
    <property type="entry name" value="YALI0E29227P"/>
    <property type="match status" value="1"/>
</dbReference>
<evidence type="ECO:0000256" key="2">
    <source>
        <dbReference type="SAM" id="Phobius"/>
    </source>
</evidence>
<evidence type="ECO:0000256" key="1">
    <source>
        <dbReference type="SAM" id="MobiDB-lite"/>
    </source>
</evidence>
<accession>A0A642VCX5</accession>
<keyword evidence="2" id="KW-1133">Transmembrane helix</keyword>
<reference evidence="3" key="1">
    <citation type="journal article" date="2019" name="G3 (Bethesda)">
        <title>Genome Assemblies of Two Rare Opportunistic Yeast Pathogens: Diutina rugosa (syn. Candida rugosa) and Trichomonascus ciferrii (syn. Candida ciferrii).</title>
        <authorList>
            <person name="Mixao V."/>
            <person name="Saus E."/>
            <person name="Hansen A.P."/>
            <person name="Lass-Florl C."/>
            <person name="Gabaldon T."/>
        </authorList>
    </citation>
    <scope>NUCLEOTIDE SEQUENCE</scope>
    <source>
        <strain evidence="3">CBS 4856</strain>
    </source>
</reference>
<dbReference type="Proteomes" id="UP000761534">
    <property type="component" value="Unassembled WGS sequence"/>
</dbReference>
<feature type="transmembrane region" description="Helical" evidence="2">
    <location>
        <begin position="254"/>
        <end position="280"/>
    </location>
</feature>
<dbReference type="VEuPathDB" id="FungiDB:TRICI_000882"/>
<protein>
    <submittedName>
        <fullName evidence="3">Uncharacterized protein</fullName>
    </submittedName>
</protein>
<gene>
    <name evidence="3" type="ORF">TRICI_000882</name>
</gene>
<keyword evidence="2" id="KW-0812">Transmembrane</keyword>
<feature type="compositionally biased region" description="Low complexity" evidence="1">
    <location>
        <begin position="170"/>
        <end position="190"/>
    </location>
</feature>
<organism evidence="3 4">
    <name type="scientific">Trichomonascus ciferrii</name>
    <dbReference type="NCBI Taxonomy" id="44093"/>
    <lineage>
        <taxon>Eukaryota</taxon>
        <taxon>Fungi</taxon>
        <taxon>Dikarya</taxon>
        <taxon>Ascomycota</taxon>
        <taxon>Saccharomycotina</taxon>
        <taxon>Dipodascomycetes</taxon>
        <taxon>Dipodascales</taxon>
        <taxon>Trichomonascaceae</taxon>
        <taxon>Trichomonascus</taxon>
        <taxon>Trichomonascus ciferrii complex</taxon>
    </lineage>
</organism>